<dbReference type="GO" id="GO:0006310">
    <property type="term" value="P:DNA recombination"/>
    <property type="evidence" value="ECO:0007669"/>
    <property type="project" value="UniProtKB-KW"/>
</dbReference>
<dbReference type="InterPro" id="IPR006119">
    <property type="entry name" value="Resolv_N"/>
</dbReference>
<accession>A0ABD5YW04</accession>
<dbReference type="InterPro" id="IPR050639">
    <property type="entry name" value="SSR_resolvase"/>
</dbReference>
<dbReference type="PROSITE" id="PS51736">
    <property type="entry name" value="RECOMBINASES_3"/>
    <property type="match status" value="1"/>
</dbReference>
<dbReference type="InterPro" id="IPR036162">
    <property type="entry name" value="Resolvase-like_N_sf"/>
</dbReference>
<evidence type="ECO:0000313" key="4">
    <source>
        <dbReference type="EMBL" id="MFC7193057.1"/>
    </source>
</evidence>
<gene>
    <name evidence="4" type="ORF">ACFQL7_26980</name>
</gene>
<keyword evidence="5" id="KW-1185">Reference proteome</keyword>
<proteinExistence type="predicted"/>
<comment type="caution">
    <text evidence="4">The sequence shown here is derived from an EMBL/GenBank/DDBJ whole genome shotgun (WGS) entry which is preliminary data.</text>
</comment>
<feature type="domain" description="Resolvase/invertase-type recombinase catalytic" evidence="3">
    <location>
        <begin position="6"/>
        <end position="152"/>
    </location>
</feature>
<evidence type="ECO:0000256" key="2">
    <source>
        <dbReference type="ARBA" id="ARBA00023172"/>
    </source>
</evidence>
<dbReference type="EMBL" id="JBHTAX010000006">
    <property type="protein sequence ID" value="MFC7193057.1"/>
    <property type="molecule type" value="Genomic_DNA"/>
</dbReference>
<dbReference type="PANTHER" id="PTHR30461:SF2">
    <property type="entry name" value="SERINE RECOMBINASE PINE-RELATED"/>
    <property type="match status" value="1"/>
</dbReference>
<dbReference type="SUPFAM" id="SSF53041">
    <property type="entry name" value="Resolvase-like"/>
    <property type="match status" value="1"/>
</dbReference>
<dbReference type="GeneID" id="76202695"/>
<dbReference type="Proteomes" id="UP001596417">
    <property type="component" value="Unassembled WGS sequence"/>
</dbReference>
<sequence>MTSERTAVGYVRLSQQSDRSLATQRTDIRDYCTRSGLSLVDVYNEGEGASGYDNDREEYTQMLAYVQEHEIDAVVVRDHARLSRDRKERLRLLLDLDTAGVELHSVERGEAVDLDEDWAYVLQAIQATTDDVEKRKEIERSKQETQRRIAAGCYQGRPPLGTCFDAAGEKLVPDPEEWPTIMDAFELLDDGESYRSINEATGLSLATISRLADRGPDYYHELVETATPAQ</sequence>
<dbReference type="CDD" id="cd00338">
    <property type="entry name" value="Ser_Recombinase"/>
    <property type="match status" value="1"/>
</dbReference>
<dbReference type="SMART" id="SM00857">
    <property type="entry name" value="Resolvase"/>
    <property type="match status" value="1"/>
</dbReference>
<keyword evidence="1" id="KW-0238">DNA-binding</keyword>
<keyword evidence="2" id="KW-0233">DNA recombination</keyword>
<protein>
    <submittedName>
        <fullName evidence="4">Recombinase family protein</fullName>
    </submittedName>
</protein>
<dbReference type="Gene3D" id="3.40.50.1390">
    <property type="entry name" value="Resolvase, N-terminal catalytic domain"/>
    <property type="match status" value="1"/>
</dbReference>
<dbReference type="Pfam" id="PF00239">
    <property type="entry name" value="Resolvase"/>
    <property type="match status" value="1"/>
</dbReference>
<dbReference type="GO" id="GO:0003677">
    <property type="term" value="F:DNA binding"/>
    <property type="evidence" value="ECO:0007669"/>
    <property type="project" value="UniProtKB-KW"/>
</dbReference>
<name>A0ABD5YW04_9EURY</name>
<dbReference type="AlphaFoldDB" id="A0ABD5YW04"/>
<dbReference type="RefSeq" id="WP_264556769.1">
    <property type="nucleotide sequence ID" value="NZ_CP109982.1"/>
</dbReference>
<reference evidence="4 5" key="1">
    <citation type="journal article" date="2019" name="Int. J. Syst. Evol. Microbiol.">
        <title>The Global Catalogue of Microorganisms (GCM) 10K type strain sequencing project: providing services to taxonomists for standard genome sequencing and annotation.</title>
        <authorList>
            <consortium name="The Broad Institute Genomics Platform"/>
            <consortium name="The Broad Institute Genome Sequencing Center for Infectious Disease"/>
            <person name="Wu L."/>
            <person name="Ma J."/>
        </authorList>
    </citation>
    <scope>NUCLEOTIDE SEQUENCE [LARGE SCALE GENOMIC DNA]</scope>
    <source>
        <strain evidence="4 5">RDMS1</strain>
    </source>
</reference>
<evidence type="ECO:0000313" key="5">
    <source>
        <dbReference type="Proteomes" id="UP001596417"/>
    </source>
</evidence>
<evidence type="ECO:0000256" key="1">
    <source>
        <dbReference type="ARBA" id="ARBA00023125"/>
    </source>
</evidence>
<organism evidence="4 5">
    <name type="scientific">Halocatena marina</name>
    <dbReference type="NCBI Taxonomy" id="2934937"/>
    <lineage>
        <taxon>Archaea</taxon>
        <taxon>Methanobacteriati</taxon>
        <taxon>Methanobacteriota</taxon>
        <taxon>Stenosarchaea group</taxon>
        <taxon>Halobacteria</taxon>
        <taxon>Halobacteriales</taxon>
        <taxon>Natronomonadaceae</taxon>
        <taxon>Halocatena</taxon>
    </lineage>
</organism>
<evidence type="ECO:0000259" key="3">
    <source>
        <dbReference type="PROSITE" id="PS51736"/>
    </source>
</evidence>
<dbReference type="PANTHER" id="PTHR30461">
    <property type="entry name" value="DNA-INVERTASE FROM LAMBDOID PROPHAGE"/>
    <property type="match status" value="1"/>
</dbReference>